<dbReference type="InterPro" id="IPR036390">
    <property type="entry name" value="WH_DNA-bd_sf"/>
</dbReference>
<comment type="similarity">
    <text evidence="1">Belongs to the LysR transcriptional regulatory family.</text>
</comment>
<dbReference type="SUPFAM" id="SSF46785">
    <property type="entry name" value="Winged helix' DNA-binding domain"/>
    <property type="match status" value="1"/>
</dbReference>
<dbReference type="PANTHER" id="PTHR30419">
    <property type="entry name" value="HTH-TYPE TRANSCRIPTIONAL REGULATOR YBHD"/>
    <property type="match status" value="1"/>
</dbReference>
<dbReference type="GO" id="GO:0003700">
    <property type="term" value="F:DNA-binding transcription factor activity"/>
    <property type="evidence" value="ECO:0007669"/>
    <property type="project" value="InterPro"/>
</dbReference>
<evidence type="ECO:0000256" key="2">
    <source>
        <dbReference type="ARBA" id="ARBA00023015"/>
    </source>
</evidence>
<evidence type="ECO:0000256" key="1">
    <source>
        <dbReference type="ARBA" id="ARBA00009437"/>
    </source>
</evidence>
<dbReference type="Pfam" id="PF00126">
    <property type="entry name" value="HTH_1"/>
    <property type="match status" value="1"/>
</dbReference>
<dbReference type="PROSITE" id="PS50931">
    <property type="entry name" value="HTH_LYSR"/>
    <property type="match status" value="1"/>
</dbReference>
<evidence type="ECO:0000313" key="7">
    <source>
        <dbReference type="Proteomes" id="UP000238196"/>
    </source>
</evidence>
<dbReference type="SUPFAM" id="SSF53850">
    <property type="entry name" value="Periplasmic binding protein-like II"/>
    <property type="match status" value="1"/>
</dbReference>
<evidence type="ECO:0000256" key="4">
    <source>
        <dbReference type="ARBA" id="ARBA00023163"/>
    </source>
</evidence>
<dbReference type="EMBL" id="PRLP01000003">
    <property type="protein sequence ID" value="PPC79302.1"/>
    <property type="molecule type" value="Genomic_DNA"/>
</dbReference>
<dbReference type="AlphaFoldDB" id="A0A2S5KXD3"/>
<dbReference type="Gene3D" id="1.10.10.10">
    <property type="entry name" value="Winged helix-like DNA-binding domain superfamily/Winged helix DNA-binding domain"/>
    <property type="match status" value="1"/>
</dbReference>
<dbReference type="InterPro" id="IPR050950">
    <property type="entry name" value="HTH-type_LysR_regulators"/>
</dbReference>
<protein>
    <submittedName>
        <fullName evidence="6">LysR family transcriptional regulator</fullName>
    </submittedName>
</protein>
<dbReference type="InterPro" id="IPR000847">
    <property type="entry name" value="LysR_HTH_N"/>
</dbReference>
<dbReference type="Proteomes" id="UP000238196">
    <property type="component" value="Unassembled WGS sequence"/>
</dbReference>
<comment type="caution">
    <text evidence="6">The sequence shown here is derived from an EMBL/GenBank/DDBJ whole genome shotgun (WGS) entry which is preliminary data.</text>
</comment>
<name>A0A2S5KXD3_9PROT</name>
<dbReference type="GO" id="GO:0003677">
    <property type="term" value="F:DNA binding"/>
    <property type="evidence" value="ECO:0007669"/>
    <property type="project" value="UniProtKB-KW"/>
</dbReference>
<evidence type="ECO:0000313" key="6">
    <source>
        <dbReference type="EMBL" id="PPC79302.1"/>
    </source>
</evidence>
<dbReference type="Pfam" id="PF03466">
    <property type="entry name" value="LysR_substrate"/>
    <property type="match status" value="1"/>
</dbReference>
<keyword evidence="2" id="KW-0805">Transcription regulation</keyword>
<accession>A0A2S5KXD3</accession>
<dbReference type="GO" id="GO:0005829">
    <property type="term" value="C:cytosol"/>
    <property type="evidence" value="ECO:0007669"/>
    <property type="project" value="TreeGrafter"/>
</dbReference>
<keyword evidence="4" id="KW-0804">Transcription</keyword>
<reference evidence="6 7" key="1">
    <citation type="submission" date="2018-02" db="EMBL/GenBank/DDBJ databases">
        <title>novel marine gammaproteobacteria from coastal saline agro ecosystem.</title>
        <authorList>
            <person name="Krishnan R."/>
            <person name="Ramesh Kumar N."/>
        </authorList>
    </citation>
    <scope>NUCLEOTIDE SEQUENCE [LARGE SCALE GENOMIC DNA]</scope>
    <source>
        <strain evidence="6 7">228</strain>
    </source>
</reference>
<keyword evidence="3" id="KW-0238">DNA-binding</keyword>
<evidence type="ECO:0000259" key="5">
    <source>
        <dbReference type="PROSITE" id="PS50931"/>
    </source>
</evidence>
<dbReference type="InterPro" id="IPR036388">
    <property type="entry name" value="WH-like_DNA-bd_sf"/>
</dbReference>
<organism evidence="6 7">
    <name type="scientific">Proteobacteria bacterium 228</name>
    <dbReference type="NCBI Taxonomy" id="2083153"/>
    <lineage>
        <taxon>Bacteria</taxon>
        <taxon>Pseudomonadati</taxon>
        <taxon>Pseudomonadota</taxon>
    </lineage>
</organism>
<dbReference type="Gene3D" id="3.40.190.290">
    <property type="match status" value="1"/>
</dbReference>
<gene>
    <name evidence="6" type="ORF">C4K68_00940</name>
</gene>
<sequence>MSARILQDTAIRYFLEVVRCGSISEAATRLNVTASAISRQISGLESALDTVLFERRSRGMEPSAAGELLAAYAFRNQLETERVHNEIQALNGLGRGEVRIACTAGFAVDLVPRAINQFRQQYPGISFQLDVVIAREVSRRLIEAEADIGLTFSQAPEPHLNVEYRLNAPIMAIMHREHPLADKHSLMLSQLSGYPLGLPSRNILMRTVLDAGFSRKGLPMNIAFTTSSIVALLAFAQAQDCIVFSTEPLVRSYLAANQMVAVPIKDRDMNSLNIELHTLAGRNLPRAVAVFMEQLKTLLTEEQ</sequence>
<dbReference type="OrthoDB" id="5293730at2"/>
<proteinExistence type="inferred from homology"/>
<dbReference type="InterPro" id="IPR005119">
    <property type="entry name" value="LysR_subst-bd"/>
</dbReference>
<feature type="domain" description="HTH lysR-type" evidence="5">
    <location>
        <begin position="11"/>
        <end position="63"/>
    </location>
</feature>
<evidence type="ECO:0000256" key="3">
    <source>
        <dbReference type="ARBA" id="ARBA00023125"/>
    </source>
</evidence>
<dbReference type="PANTHER" id="PTHR30419:SF8">
    <property type="entry name" value="NITROGEN ASSIMILATION TRANSCRIPTIONAL ACTIVATOR-RELATED"/>
    <property type="match status" value="1"/>
</dbReference>